<keyword evidence="8" id="KW-1216">Complement system impairing toxin</keyword>
<keyword evidence="6 11" id="KW-0732">Signal</keyword>
<evidence type="ECO:0000256" key="9">
    <source>
        <dbReference type="ARBA" id="ARBA00023240"/>
    </source>
</evidence>
<keyword evidence="7" id="KW-1015">Disulfide bond</keyword>
<dbReference type="InterPro" id="IPR014716">
    <property type="entry name" value="Fibrinogen_a/b/g_C_1"/>
</dbReference>
<reference evidence="13" key="1">
    <citation type="journal article" date="2022" name="bioRxiv">
        <title>Sequencing and chromosome-scale assembly of the giantPleurodeles waltlgenome.</title>
        <authorList>
            <person name="Brown T."/>
            <person name="Elewa A."/>
            <person name="Iarovenko S."/>
            <person name="Subramanian E."/>
            <person name="Araus A.J."/>
            <person name="Petzold A."/>
            <person name="Susuki M."/>
            <person name="Suzuki K.-i.T."/>
            <person name="Hayashi T."/>
            <person name="Toyoda A."/>
            <person name="Oliveira C."/>
            <person name="Osipova E."/>
            <person name="Leigh N.D."/>
            <person name="Simon A."/>
            <person name="Yun M.H."/>
        </authorList>
    </citation>
    <scope>NUCLEOTIDE SEQUENCE</scope>
    <source>
        <strain evidence="13">20211129_DDA</strain>
        <tissue evidence="13">Liver</tissue>
    </source>
</reference>
<protein>
    <recommendedName>
        <fullName evidence="12">Fibrinogen C-terminal domain-containing protein</fullName>
    </recommendedName>
</protein>
<dbReference type="CDD" id="cd00087">
    <property type="entry name" value="FReD"/>
    <property type="match status" value="1"/>
</dbReference>
<dbReference type="Gene3D" id="4.10.530.10">
    <property type="entry name" value="Gamma-fibrinogen Carboxyl Terminal Fragment, domain 2"/>
    <property type="match status" value="1"/>
</dbReference>
<dbReference type="Proteomes" id="UP001066276">
    <property type="component" value="Chromosome 3_1"/>
</dbReference>
<feature type="signal peptide" evidence="11">
    <location>
        <begin position="1"/>
        <end position="23"/>
    </location>
</feature>
<dbReference type="Gene3D" id="3.90.215.10">
    <property type="entry name" value="Gamma Fibrinogen, chain A, domain 1"/>
    <property type="match status" value="1"/>
</dbReference>
<comment type="caution">
    <text evidence="13">The sequence shown here is derived from an EMBL/GenBank/DDBJ whole genome shotgun (WGS) entry which is preliminary data.</text>
</comment>
<evidence type="ECO:0000256" key="6">
    <source>
        <dbReference type="ARBA" id="ARBA00022729"/>
    </source>
</evidence>
<keyword evidence="9" id="KW-1199">Hemostasis impairing toxin</keyword>
<evidence type="ECO:0000256" key="4">
    <source>
        <dbReference type="ARBA" id="ARBA00022525"/>
    </source>
</evidence>
<evidence type="ECO:0000256" key="5">
    <source>
        <dbReference type="ARBA" id="ARBA00022656"/>
    </source>
</evidence>
<dbReference type="InterPro" id="IPR036056">
    <property type="entry name" value="Fibrinogen-like_C"/>
</dbReference>
<feature type="domain" description="Fibrinogen C-terminal" evidence="12">
    <location>
        <begin position="104"/>
        <end position="319"/>
    </location>
</feature>
<proteinExistence type="inferred from homology"/>
<evidence type="ECO:0000256" key="7">
    <source>
        <dbReference type="ARBA" id="ARBA00023157"/>
    </source>
</evidence>
<comment type="similarity">
    <text evidence="3">Belongs to the ficolin lectin family. Veficolin subfamily.</text>
</comment>
<gene>
    <name evidence="13" type="ORF">NDU88_005920</name>
</gene>
<dbReference type="GO" id="GO:0001867">
    <property type="term" value="P:complement activation, lectin pathway"/>
    <property type="evidence" value="ECO:0007669"/>
    <property type="project" value="TreeGrafter"/>
</dbReference>
<dbReference type="PROSITE" id="PS51406">
    <property type="entry name" value="FIBRINOGEN_C_2"/>
    <property type="match status" value="1"/>
</dbReference>
<dbReference type="SUPFAM" id="SSF56496">
    <property type="entry name" value="Fibrinogen C-terminal domain-like"/>
    <property type="match status" value="1"/>
</dbReference>
<keyword evidence="14" id="KW-1185">Reference proteome</keyword>
<keyword evidence="4" id="KW-0964">Secreted</keyword>
<dbReference type="EMBL" id="JANPWB010000005">
    <property type="protein sequence ID" value="KAJ1189169.1"/>
    <property type="molecule type" value="Genomic_DNA"/>
</dbReference>
<organism evidence="13 14">
    <name type="scientific">Pleurodeles waltl</name>
    <name type="common">Iberian ribbed newt</name>
    <dbReference type="NCBI Taxonomy" id="8319"/>
    <lineage>
        <taxon>Eukaryota</taxon>
        <taxon>Metazoa</taxon>
        <taxon>Chordata</taxon>
        <taxon>Craniata</taxon>
        <taxon>Vertebrata</taxon>
        <taxon>Euteleostomi</taxon>
        <taxon>Amphibia</taxon>
        <taxon>Batrachia</taxon>
        <taxon>Caudata</taxon>
        <taxon>Salamandroidea</taxon>
        <taxon>Salamandridae</taxon>
        <taxon>Pleurodelinae</taxon>
        <taxon>Pleurodeles</taxon>
    </lineage>
</organism>
<dbReference type="SMART" id="SM00186">
    <property type="entry name" value="FBG"/>
    <property type="match status" value="1"/>
</dbReference>
<dbReference type="GO" id="GO:0097367">
    <property type="term" value="F:carbohydrate derivative binding"/>
    <property type="evidence" value="ECO:0007669"/>
    <property type="project" value="TreeGrafter"/>
</dbReference>
<evidence type="ECO:0000313" key="14">
    <source>
        <dbReference type="Proteomes" id="UP001066276"/>
    </source>
</evidence>
<dbReference type="GO" id="GO:0005102">
    <property type="term" value="F:signaling receptor binding"/>
    <property type="evidence" value="ECO:0007669"/>
    <property type="project" value="TreeGrafter"/>
</dbReference>
<evidence type="ECO:0000256" key="2">
    <source>
        <dbReference type="ARBA" id="ARBA00004613"/>
    </source>
</evidence>
<comment type="subcellular location">
    <subcellularLocation>
        <location evidence="2">Secreted</location>
    </subcellularLocation>
</comment>
<dbReference type="InterPro" id="IPR008160">
    <property type="entry name" value="Collagen"/>
</dbReference>
<name>A0AAV7UJM1_PLEWA</name>
<dbReference type="NCBIfam" id="NF040941">
    <property type="entry name" value="GGGWT_bact"/>
    <property type="match status" value="1"/>
</dbReference>
<dbReference type="Pfam" id="PF00147">
    <property type="entry name" value="Fibrinogen_C"/>
    <property type="match status" value="1"/>
</dbReference>
<dbReference type="AlphaFoldDB" id="A0AAV7UJM1"/>
<dbReference type="PANTHER" id="PTHR19143:SF415">
    <property type="entry name" value="FICOLIN-3"/>
    <property type="match status" value="1"/>
</dbReference>
<dbReference type="InterPro" id="IPR050373">
    <property type="entry name" value="Fibrinogen_C-term_domain"/>
</dbReference>
<evidence type="ECO:0000256" key="3">
    <source>
        <dbReference type="ARBA" id="ARBA00006932"/>
    </source>
</evidence>
<sequence length="319" mass="35006">MCVVLSVSVFLTELLLLCTCTRAEESDTCPGVQLVGLTGSDRLAIIQGCPGTQGPIGPPGPAGAPGEKGSTGEPGLRGLKGDPGHPGKAGPKGDAGDSPDVASILCQKGPYSCVDVLHRGYSLSGWYTIYLPDCRAMQVYCDMETDGGGWLVFQRRRDGSVDFYLDWNSYKKGFGRQESEFWLGNENIHQLTKAGSMHLRVDLEDFKGKRTFAMYETFKLQSEEEKYQLHLGKFIGGSAGDSLSTHSGKPFSTHDRDNDNKETNCAKIVQGAWWYYTCYRSNLNARYAVNGQEAHQYGIDWATGNGIGKSYKCTEMKFR</sequence>
<feature type="region of interest" description="Disordered" evidence="10">
    <location>
        <begin position="54"/>
        <end position="99"/>
    </location>
</feature>
<evidence type="ECO:0000256" key="11">
    <source>
        <dbReference type="SAM" id="SignalP"/>
    </source>
</evidence>
<evidence type="ECO:0000256" key="1">
    <source>
        <dbReference type="ARBA" id="ARBA00003654"/>
    </source>
</evidence>
<comment type="function">
    <text evidence="1">Initiates complement activation and/or interferes in platelet aggregation and/or blood coagulation.</text>
</comment>
<dbReference type="FunFam" id="3.90.215.10:FF:000001">
    <property type="entry name" value="Tenascin isoform 1"/>
    <property type="match status" value="1"/>
</dbReference>
<dbReference type="Pfam" id="PF01391">
    <property type="entry name" value="Collagen"/>
    <property type="match status" value="1"/>
</dbReference>
<evidence type="ECO:0000259" key="12">
    <source>
        <dbReference type="PROSITE" id="PS51406"/>
    </source>
</evidence>
<dbReference type="PANTHER" id="PTHR19143">
    <property type="entry name" value="FIBRINOGEN/TENASCIN/ANGIOPOEITIN"/>
    <property type="match status" value="1"/>
</dbReference>
<feature type="chain" id="PRO_5043899818" description="Fibrinogen C-terminal domain-containing protein" evidence="11">
    <location>
        <begin position="24"/>
        <end position="319"/>
    </location>
</feature>
<dbReference type="InterPro" id="IPR002181">
    <property type="entry name" value="Fibrinogen_a/b/g_C_dom"/>
</dbReference>
<evidence type="ECO:0000313" key="13">
    <source>
        <dbReference type="EMBL" id="KAJ1189169.1"/>
    </source>
</evidence>
<evidence type="ECO:0000256" key="10">
    <source>
        <dbReference type="SAM" id="MobiDB-lite"/>
    </source>
</evidence>
<accession>A0AAV7UJM1</accession>
<dbReference type="GO" id="GO:0090729">
    <property type="term" value="F:toxin activity"/>
    <property type="evidence" value="ECO:0007669"/>
    <property type="project" value="UniProtKB-KW"/>
</dbReference>
<evidence type="ECO:0000256" key="8">
    <source>
        <dbReference type="ARBA" id="ARBA00023220"/>
    </source>
</evidence>
<dbReference type="GO" id="GO:0003823">
    <property type="term" value="F:antigen binding"/>
    <property type="evidence" value="ECO:0007669"/>
    <property type="project" value="TreeGrafter"/>
</dbReference>
<keyword evidence="5" id="KW-0800">Toxin</keyword>
<dbReference type="GO" id="GO:0005615">
    <property type="term" value="C:extracellular space"/>
    <property type="evidence" value="ECO:0007669"/>
    <property type="project" value="TreeGrafter"/>
</dbReference>